<proteinExistence type="predicted"/>
<dbReference type="EMBL" id="AJWN02000071">
    <property type="protein sequence ID" value="OEE60001.1"/>
    <property type="molecule type" value="Genomic_DNA"/>
</dbReference>
<name>A0A1E5C3D0_9GAMM</name>
<comment type="caution">
    <text evidence="1">The sequence shown here is derived from an EMBL/GenBank/DDBJ whole genome shotgun (WGS) entry which is preliminary data.</text>
</comment>
<gene>
    <name evidence="1" type="ORF">A1OK_12590</name>
</gene>
<reference evidence="1 2" key="1">
    <citation type="journal article" date="2012" name="Science">
        <title>Ecological populations of bacteria act as socially cohesive units of antibiotic production and resistance.</title>
        <authorList>
            <person name="Cordero O.X."/>
            <person name="Wildschutte H."/>
            <person name="Kirkup B."/>
            <person name="Proehl S."/>
            <person name="Ngo L."/>
            <person name="Hussain F."/>
            <person name="Le Roux F."/>
            <person name="Mincer T."/>
            <person name="Polz M.F."/>
        </authorList>
    </citation>
    <scope>NUCLEOTIDE SEQUENCE [LARGE SCALE GENOMIC DNA]</scope>
    <source>
        <strain evidence="1 2">FF-454</strain>
    </source>
</reference>
<organism evidence="1 2">
    <name type="scientific">Enterovibrio norvegicus FF-454</name>
    <dbReference type="NCBI Taxonomy" id="1185651"/>
    <lineage>
        <taxon>Bacteria</taxon>
        <taxon>Pseudomonadati</taxon>
        <taxon>Pseudomonadota</taxon>
        <taxon>Gammaproteobacteria</taxon>
        <taxon>Vibrionales</taxon>
        <taxon>Vibrionaceae</taxon>
        <taxon>Enterovibrio</taxon>
    </lineage>
</organism>
<sequence>MKVQNYLKSYDDFFEAIDTQLVDGMYVIERRRPRERRDNRVRFQGYDRRNSADRRDTIIIDEYI</sequence>
<protein>
    <submittedName>
        <fullName evidence="1">Uncharacterized protein</fullName>
    </submittedName>
</protein>
<evidence type="ECO:0000313" key="1">
    <source>
        <dbReference type="EMBL" id="OEE60001.1"/>
    </source>
</evidence>
<accession>A0A1E5C3D0</accession>
<evidence type="ECO:0000313" key="2">
    <source>
        <dbReference type="Proteomes" id="UP000095039"/>
    </source>
</evidence>
<dbReference type="RefSeq" id="WP_016960982.1">
    <property type="nucleotide sequence ID" value="NZ_AJWN02000071.1"/>
</dbReference>
<dbReference type="AlphaFoldDB" id="A0A1E5C3D0"/>
<dbReference type="Proteomes" id="UP000095039">
    <property type="component" value="Unassembled WGS sequence"/>
</dbReference>
<keyword evidence="2" id="KW-1185">Reference proteome</keyword>